<evidence type="ECO:0000313" key="4">
    <source>
        <dbReference type="Proteomes" id="UP000276899"/>
    </source>
</evidence>
<reference evidence="3 4" key="1">
    <citation type="submission" date="2018-12" db="EMBL/GenBank/DDBJ databases">
        <authorList>
            <consortium name="Pathogen Informatics"/>
        </authorList>
    </citation>
    <scope>NUCLEOTIDE SEQUENCE [LARGE SCALE GENOMIC DNA]</scope>
    <source>
        <strain evidence="3 4">NCTC11923</strain>
    </source>
</reference>
<organism evidence="3 4">
    <name type="scientific">Actinomyces slackii</name>
    <dbReference type="NCBI Taxonomy" id="52774"/>
    <lineage>
        <taxon>Bacteria</taxon>
        <taxon>Bacillati</taxon>
        <taxon>Actinomycetota</taxon>
        <taxon>Actinomycetes</taxon>
        <taxon>Actinomycetales</taxon>
        <taxon>Actinomycetaceae</taxon>
        <taxon>Actinomyces</taxon>
    </lineage>
</organism>
<keyword evidence="4" id="KW-1185">Reference proteome</keyword>
<dbReference type="Proteomes" id="UP000276899">
    <property type="component" value="Chromosome"/>
</dbReference>
<feature type="domain" description="Wadjet protein JetD C-terminal" evidence="1">
    <location>
        <begin position="220"/>
        <end position="404"/>
    </location>
</feature>
<sequence>MRTPADLAARAAVRYRRGFAAWAVDPAAAQAADVVLALAPPTQSAALADAEAVATWMASWRRWEQQGLGTVERQERRWPSLGIQQVPVRVQVVGAEAIARTAGRSEHWALVRERGAYLLAELADVGASASGAVAPASTAGEDLAQAVAAVIGEVADYPDDDVERLAAAVRWLAKHPASGLYLRQLPIAGLDTKWLEQHRRVVARLLASVRGVPREGLDLGLRRVEAVLRLRVLDQELAVGGLEDVSVPVGQAGRLWPGRRLDVVIVENLATFLALEPRGGAVAVWGAGKAVVSALTEIAWVRGARRLVYWGDLDADGLAIFGALAQRLRGEEPSAQCVDLTPVLMDAATLRRYRPLAVADPGAEGNHDRAVPAGLGEGERQAWQMVVGQGVRLEQERIPWPEAQAAVEAAFR</sequence>
<name>A0A3S4SND5_9ACTO</name>
<dbReference type="Pfam" id="PF11795">
    <property type="entry name" value="DUF3322"/>
    <property type="match status" value="1"/>
</dbReference>
<feature type="domain" description="DUF3322" evidence="2">
    <location>
        <begin position="4"/>
        <end position="206"/>
    </location>
</feature>
<accession>A0A3S4SND5</accession>
<protein>
    <submittedName>
        <fullName evidence="3">Uncharacterized protein conserved in bacteria</fullName>
    </submittedName>
</protein>
<dbReference type="RefSeq" id="WP_051280957.1">
    <property type="nucleotide sequence ID" value="NZ_CBCRWE010000003.1"/>
</dbReference>
<dbReference type="AlphaFoldDB" id="A0A3S4SND5"/>
<evidence type="ECO:0000259" key="2">
    <source>
        <dbReference type="Pfam" id="PF11795"/>
    </source>
</evidence>
<dbReference type="InterPro" id="IPR014544">
    <property type="entry name" value="UCP028408"/>
</dbReference>
<dbReference type="Pfam" id="PF09983">
    <property type="entry name" value="JetD_C"/>
    <property type="match status" value="1"/>
</dbReference>
<dbReference type="EMBL" id="LR134363">
    <property type="protein sequence ID" value="VEG74050.1"/>
    <property type="molecule type" value="Genomic_DNA"/>
</dbReference>
<evidence type="ECO:0000313" key="3">
    <source>
        <dbReference type="EMBL" id="VEG74050.1"/>
    </source>
</evidence>
<dbReference type="PIRSF" id="PIRSF028408">
    <property type="entry name" value="UCP028408"/>
    <property type="match status" value="1"/>
</dbReference>
<gene>
    <name evidence="3" type="ORF">NCTC11923_00669</name>
</gene>
<evidence type="ECO:0000259" key="1">
    <source>
        <dbReference type="Pfam" id="PF09983"/>
    </source>
</evidence>
<dbReference type="InterPro" id="IPR024534">
    <property type="entry name" value="JetD_C"/>
</dbReference>
<proteinExistence type="predicted"/>
<dbReference type="InterPro" id="IPR024537">
    <property type="entry name" value="DUF3322"/>
</dbReference>
<dbReference type="KEGG" id="asla:NCTC11923_00669"/>
<dbReference type="STRING" id="1278298.GCA_000428685_00192"/>